<sequence precursor="true">MSQSAICRILLLMSALAVISSSSGERLARASVTQSPDPYWRQTLFRGDEPLHNIPEVISRRCEGDLIWVKVRNSGNTVLRYTSVGRSGIQLFQETDLSGRWQAANWDWCGMGKKSVLLKPGETVELKVDFWEQGIRERMLGHFRDEDYLHSAMIVLATESGGFD</sequence>
<dbReference type="AlphaFoldDB" id="A0A517PUQ9"/>
<evidence type="ECO:0008006" key="4">
    <source>
        <dbReference type="Google" id="ProtNLM"/>
    </source>
</evidence>
<dbReference type="EMBL" id="CP036266">
    <property type="protein sequence ID" value="QDT23115.1"/>
    <property type="molecule type" value="Genomic_DNA"/>
</dbReference>
<keyword evidence="1" id="KW-0732">Signal</keyword>
<dbReference type="RefSeq" id="WP_145190044.1">
    <property type="nucleotide sequence ID" value="NZ_CP036266.1"/>
</dbReference>
<proteinExistence type="predicted"/>
<evidence type="ECO:0000256" key="1">
    <source>
        <dbReference type="SAM" id="SignalP"/>
    </source>
</evidence>
<name>A0A517PUQ9_9PLAN</name>
<dbReference type="Proteomes" id="UP000320421">
    <property type="component" value="Chromosome"/>
</dbReference>
<reference evidence="2 3" key="1">
    <citation type="submission" date="2019-02" db="EMBL/GenBank/DDBJ databases">
        <title>Deep-cultivation of Planctomycetes and their phenomic and genomic characterization uncovers novel biology.</title>
        <authorList>
            <person name="Wiegand S."/>
            <person name="Jogler M."/>
            <person name="Boedeker C."/>
            <person name="Pinto D."/>
            <person name="Vollmers J."/>
            <person name="Rivas-Marin E."/>
            <person name="Kohn T."/>
            <person name="Peeters S.H."/>
            <person name="Heuer A."/>
            <person name="Rast P."/>
            <person name="Oberbeckmann S."/>
            <person name="Bunk B."/>
            <person name="Jeske O."/>
            <person name="Meyerdierks A."/>
            <person name="Storesund J.E."/>
            <person name="Kallscheuer N."/>
            <person name="Luecker S."/>
            <person name="Lage O.M."/>
            <person name="Pohl T."/>
            <person name="Merkel B.J."/>
            <person name="Hornburger P."/>
            <person name="Mueller R.-W."/>
            <person name="Bruemmer F."/>
            <person name="Labrenz M."/>
            <person name="Spormann A.M."/>
            <person name="Op den Camp H."/>
            <person name="Overmann J."/>
            <person name="Amann R."/>
            <person name="Jetten M.S.M."/>
            <person name="Mascher T."/>
            <person name="Medema M.H."/>
            <person name="Devos D.P."/>
            <person name="Kaster A.-K."/>
            <person name="Ovreas L."/>
            <person name="Rohde M."/>
            <person name="Galperin M.Y."/>
            <person name="Jogler C."/>
        </authorList>
    </citation>
    <scope>NUCLEOTIDE SEQUENCE [LARGE SCALE GENOMIC DNA]</scope>
    <source>
        <strain evidence="2 3">HG66A1</strain>
    </source>
</reference>
<feature type="signal peptide" evidence="1">
    <location>
        <begin position="1"/>
        <end position="17"/>
    </location>
</feature>
<dbReference type="OrthoDB" id="9905406at2"/>
<gene>
    <name evidence="2" type="ORF">HG66A1_49290</name>
</gene>
<feature type="chain" id="PRO_5021728912" description="Intracellular proteinase inhibitor BsuPI domain-containing protein" evidence="1">
    <location>
        <begin position="18"/>
        <end position="164"/>
    </location>
</feature>
<accession>A0A517PUQ9</accession>
<protein>
    <recommendedName>
        <fullName evidence="4">Intracellular proteinase inhibitor BsuPI domain-containing protein</fullName>
    </recommendedName>
</protein>
<evidence type="ECO:0000313" key="2">
    <source>
        <dbReference type="EMBL" id="QDT23115.1"/>
    </source>
</evidence>
<evidence type="ECO:0000313" key="3">
    <source>
        <dbReference type="Proteomes" id="UP000320421"/>
    </source>
</evidence>
<keyword evidence="3" id="KW-1185">Reference proteome</keyword>
<organism evidence="2 3">
    <name type="scientific">Gimesia chilikensis</name>
    <dbReference type="NCBI Taxonomy" id="2605989"/>
    <lineage>
        <taxon>Bacteria</taxon>
        <taxon>Pseudomonadati</taxon>
        <taxon>Planctomycetota</taxon>
        <taxon>Planctomycetia</taxon>
        <taxon>Planctomycetales</taxon>
        <taxon>Planctomycetaceae</taxon>
        <taxon>Gimesia</taxon>
    </lineage>
</organism>